<dbReference type="InterPro" id="IPR006029">
    <property type="entry name" value="Neurotrans-gated_channel_TM"/>
</dbReference>
<dbReference type="InterPro" id="IPR036055">
    <property type="entry name" value="LDL_receptor-like_sf"/>
</dbReference>
<protein>
    <submittedName>
        <fullName evidence="11">Uncharacterized protein</fullName>
    </submittedName>
</protein>
<dbReference type="SUPFAM" id="SSF56436">
    <property type="entry name" value="C-type lectin-like"/>
    <property type="match status" value="1"/>
</dbReference>
<accession>A0AAN9AEC2</accession>
<dbReference type="Gene3D" id="4.10.400.10">
    <property type="entry name" value="Low-density Lipoprotein Receptor"/>
    <property type="match status" value="1"/>
</dbReference>
<dbReference type="GO" id="GO:0004888">
    <property type="term" value="F:transmembrane signaling receptor activity"/>
    <property type="evidence" value="ECO:0007669"/>
    <property type="project" value="InterPro"/>
</dbReference>
<dbReference type="Pfam" id="PF00059">
    <property type="entry name" value="Lectin_C"/>
    <property type="match status" value="1"/>
</dbReference>
<evidence type="ECO:0000256" key="1">
    <source>
        <dbReference type="ARBA" id="ARBA00004141"/>
    </source>
</evidence>
<evidence type="ECO:0000256" key="6">
    <source>
        <dbReference type="PROSITE-ProRule" id="PRU00124"/>
    </source>
</evidence>
<evidence type="ECO:0000256" key="2">
    <source>
        <dbReference type="ARBA" id="ARBA00022692"/>
    </source>
</evidence>
<dbReference type="InterPro" id="IPR038050">
    <property type="entry name" value="Neuro_actylchol_rec"/>
</dbReference>
<evidence type="ECO:0000256" key="5">
    <source>
        <dbReference type="ARBA" id="ARBA00023157"/>
    </source>
</evidence>
<comment type="subcellular location">
    <subcellularLocation>
        <location evidence="1">Membrane</location>
        <topology evidence="1">Multi-pass membrane protein</topology>
    </subcellularLocation>
</comment>
<dbReference type="InterPro" id="IPR006201">
    <property type="entry name" value="Neur_channel"/>
</dbReference>
<feature type="transmembrane region" description="Helical" evidence="8">
    <location>
        <begin position="668"/>
        <end position="685"/>
    </location>
</feature>
<dbReference type="InterPro" id="IPR016187">
    <property type="entry name" value="CTDL_fold"/>
</dbReference>
<feature type="transmembrane region" description="Helical" evidence="8">
    <location>
        <begin position="700"/>
        <end position="722"/>
    </location>
</feature>
<dbReference type="SUPFAM" id="SSF63712">
    <property type="entry name" value="Nicotinic receptor ligand binding domain-like"/>
    <property type="match status" value="1"/>
</dbReference>
<evidence type="ECO:0000313" key="12">
    <source>
        <dbReference type="Proteomes" id="UP001381693"/>
    </source>
</evidence>
<dbReference type="InterPro" id="IPR023415">
    <property type="entry name" value="LDLR_class-A_CS"/>
</dbReference>
<keyword evidence="5 6" id="KW-1015">Disulfide bond</keyword>
<dbReference type="SUPFAM" id="SSF49899">
    <property type="entry name" value="Concanavalin A-like lectins/glucanases"/>
    <property type="match status" value="1"/>
</dbReference>
<dbReference type="InterPro" id="IPR002172">
    <property type="entry name" value="LDrepeatLR_classA_rpt"/>
</dbReference>
<feature type="domain" description="Pentraxin (PTX)" evidence="10">
    <location>
        <begin position="1"/>
        <end position="156"/>
    </location>
</feature>
<evidence type="ECO:0000256" key="7">
    <source>
        <dbReference type="PROSITE-ProRule" id="PRU01172"/>
    </source>
</evidence>
<dbReference type="PROSITE" id="PS50041">
    <property type="entry name" value="C_TYPE_LECTIN_2"/>
    <property type="match status" value="1"/>
</dbReference>
<dbReference type="InterPro" id="IPR001759">
    <property type="entry name" value="PTX_dom"/>
</dbReference>
<evidence type="ECO:0000259" key="9">
    <source>
        <dbReference type="PROSITE" id="PS50041"/>
    </source>
</evidence>
<keyword evidence="12" id="KW-1185">Reference proteome</keyword>
<dbReference type="InterPro" id="IPR018000">
    <property type="entry name" value="Neurotransmitter_ion_chnl_CS"/>
</dbReference>
<evidence type="ECO:0000256" key="8">
    <source>
        <dbReference type="SAM" id="Phobius"/>
    </source>
</evidence>
<dbReference type="InterPro" id="IPR016186">
    <property type="entry name" value="C-type_lectin-like/link_sf"/>
</dbReference>
<keyword evidence="4 8" id="KW-0472">Membrane</keyword>
<dbReference type="SUPFAM" id="SSF57424">
    <property type="entry name" value="LDL receptor-like module"/>
    <property type="match status" value="1"/>
</dbReference>
<dbReference type="SMART" id="SM00034">
    <property type="entry name" value="CLECT"/>
    <property type="match status" value="1"/>
</dbReference>
<dbReference type="Pfam" id="PF00057">
    <property type="entry name" value="Ldl_recept_a"/>
    <property type="match status" value="1"/>
</dbReference>
<dbReference type="Gene3D" id="2.60.120.200">
    <property type="match status" value="1"/>
</dbReference>
<dbReference type="InterPro" id="IPR001304">
    <property type="entry name" value="C-type_lectin-like"/>
</dbReference>
<dbReference type="Pfam" id="PF02931">
    <property type="entry name" value="Neur_chan_LBD"/>
    <property type="match status" value="1"/>
</dbReference>
<evidence type="ECO:0000259" key="10">
    <source>
        <dbReference type="PROSITE" id="PS51828"/>
    </source>
</evidence>
<dbReference type="SMART" id="SM00192">
    <property type="entry name" value="LDLa"/>
    <property type="match status" value="1"/>
</dbReference>
<keyword evidence="3 8" id="KW-1133">Transmembrane helix</keyword>
<dbReference type="GO" id="GO:0005230">
    <property type="term" value="F:extracellular ligand-gated monoatomic ion channel activity"/>
    <property type="evidence" value="ECO:0007669"/>
    <property type="project" value="InterPro"/>
</dbReference>
<dbReference type="Pfam" id="PF02932">
    <property type="entry name" value="Neur_chan_memb"/>
    <property type="match status" value="1"/>
</dbReference>
<evidence type="ECO:0000256" key="4">
    <source>
        <dbReference type="ARBA" id="ARBA00023136"/>
    </source>
</evidence>
<keyword evidence="2 8" id="KW-0812">Transmembrane</keyword>
<dbReference type="PROSITE" id="PS51828">
    <property type="entry name" value="PTX_2"/>
    <property type="match status" value="1"/>
</dbReference>
<feature type="disulfide bond" evidence="6">
    <location>
        <begin position="388"/>
        <end position="406"/>
    </location>
</feature>
<dbReference type="GO" id="GO:0016020">
    <property type="term" value="C:membrane"/>
    <property type="evidence" value="ECO:0007669"/>
    <property type="project" value="UniProtKB-SubCell"/>
</dbReference>
<evidence type="ECO:0000256" key="3">
    <source>
        <dbReference type="ARBA" id="ARBA00022989"/>
    </source>
</evidence>
<comment type="caution">
    <text evidence="11">The sequence shown here is derived from an EMBL/GenBank/DDBJ whole genome shotgun (WGS) entry which is preliminary data.</text>
</comment>
<evidence type="ECO:0000313" key="11">
    <source>
        <dbReference type="EMBL" id="KAK7085404.1"/>
    </source>
</evidence>
<sequence length="777" mass="89257">LDWGKESIQMICCKGKGRITQSNVLSVIYLRTWMHVCLAVDLALEKYHMIINSEEYSGTVTNLGKDDLEIEGNGTLILGQEQDTYNGGFNIQQTYEGKIAQLLIFPKFLQGDQLKKFTRCDFTGIDDASVSFQSLEENWEVFGSVEKYEVNASELCSIPRQYHVIFPEHRSLEESKILCRMLKGHIALPKNEEENQHLTVASLQFMDECAVGWGFFFLLGLKAEIVNNSYQYVDIYTNNTVSYTSFRQGYDTPTDTYRCVYMDTHETGKWGIYPCDFKSCIMCTFKELTILRLRGLCQDSTIDRKYFIHGMKNNKPAFEGLTNSKIYWNNSSWVLEDQLNIHVKGKLDIIGLFQYPFGLHSWNITGDKCPLDTQQLLLTACRSDQYTCNDGTCIRKMQRCDLEINCPDKSDENNCTAVIVPYDYIKEVPPARVGNEPASITLHVSILSLQPIDTLNMKISFDINVTLMWKDPRLDMLSLNYAETLNVIQDGNAIWQPEFLFEDFTGSEADVIKRWQTFVAVMQSGPLPDDITRVKEDEVYPGTENSLKLTETYFVKVSCQMKFGIYPFDTQHCYFKIRLQYFTRDLVVFKTFSTVVEYLGARTLREYAIRSVTMIQEDWNSYSGFKVTISLDNLSGFHITTTYIPTFLMVIIAYSTLFFDLDDFNDRIMVSLTALLVLATLFTQISETTPRTSYLKLLDVWFVATIFMNFAIVILLVVINFLKMKETRDTVTHITKPKFFYPVVAEKSRKLNTSSQVAIPVILGILILVYIGIAQQE</sequence>
<dbReference type="InterPro" id="IPR006202">
    <property type="entry name" value="Neur_chan_lig-bd"/>
</dbReference>
<dbReference type="InterPro" id="IPR013320">
    <property type="entry name" value="ConA-like_dom_sf"/>
</dbReference>
<feature type="domain" description="C-type lectin" evidence="9">
    <location>
        <begin position="162"/>
        <end position="284"/>
    </location>
</feature>
<dbReference type="PRINTS" id="PR00895">
    <property type="entry name" value="PENTAXIN"/>
</dbReference>
<dbReference type="EMBL" id="JAXCGZ010001033">
    <property type="protein sequence ID" value="KAK7085404.1"/>
    <property type="molecule type" value="Genomic_DNA"/>
</dbReference>
<dbReference type="AlphaFoldDB" id="A0AAN9AEC2"/>
<dbReference type="PROSITE" id="PS50068">
    <property type="entry name" value="LDLRA_2"/>
    <property type="match status" value="1"/>
</dbReference>
<reference evidence="11 12" key="1">
    <citation type="submission" date="2023-11" db="EMBL/GenBank/DDBJ databases">
        <title>Halocaridina rubra genome assembly.</title>
        <authorList>
            <person name="Smith C."/>
        </authorList>
    </citation>
    <scope>NUCLEOTIDE SEQUENCE [LARGE SCALE GENOMIC DNA]</scope>
    <source>
        <strain evidence="11">EP-1</strain>
        <tissue evidence="11">Whole</tissue>
    </source>
</reference>
<proteinExistence type="predicted"/>
<dbReference type="PROSITE" id="PS01209">
    <property type="entry name" value="LDLRA_1"/>
    <property type="match status" value="1"/>
</dbReference>
<gene>
    <name evidence="11" type="ORF">SK128_011916</name>
</gene>
<dbReference type="Proteomes" id="UP001381693">
    <property type="component" value="Unassembled WGS sequence"/>
</dbReference>
<dbReference type="Pfam" id="PF00354">
    <property type="entry name" value="Pentaxin"/>
    <property type="match status" value="1"/>
</dbReference>
<dbReference type="CDD" id="cd00037">
    <property type="entry name" value="CLECT"/>
    <property type="match status" value="1"/>
</dbReference>
<feature type="disulfide bond" evidence="6">
    <location>
        <begin position="400"/>
        <end position="415"/>
    </location>
</feature>
<dbReference type="Gene3D" id="2.70.170.10">
    <property type="entry name" value="Neurotransmitter-gated ion-channel ligand-binding domain"/>
    <property type="match status" value="1"/>
</dbReference>
<feature type="transmembrane region" description="Helical" evidence="8">
    <location>
        <begin position="643"/>
        <end position="661"/>
    </location>
</feature>
<feature type="transmembrane region" description="Helical" evidence="8">
    <location>
        <begin position="757"/>
        <end position="774"/>
    </location>
</feature>
<organism evidence="11 12">
    <name type="scientific">Halocaridina rubra</name>
    <name type="common">Hawaiian red shrimp</name>
    <dbReference type="NCBI Taxonomy" id="373956"/>
    <lineage>
        <taxon>Eukaryota</taxon>
        <taxon>Metazoa</taxon>
        <taxon>Ecdysozoa</taxon>
        <taxon>Arthropoda</taxon>
        <taxon>Crustacea</taxon>
        <taxon>Multicrustacea</taxon>
        <taxon>Malacostraca</taxon>
        <taxon>Eumalacostraca</taxon>
        <taxon>Eucarida</taxon>
        <taxon>Decapoda</taxon>
        <taxon>Pleocyemata</taxon>
        <taxon>Caridea</taxon>
        <taxon>Atyoidea</taxon>
        <taxon>Atyidae</taxon>
        <taxon>Halocaridina</taxon>
    </lineage>
</organism>
<dbReference type="PANTHER" id="PTHR18945">
    <property type="entry name" value="NEUROTRANSMITTER GATED ION CHANNEL"/>
    <property type="match status" value="1"/>
</dbReference>
<dbReference type="Gene3D" id="1.20.58.390">
    <property type="entry name" value="Neurotransmitter-gated ion-channel transmembrane domain"/>
    <property type="match status" value="1"/>
</dbReference>
<feature type="disulfide bond" evidence="6">
    <location>
        <begin position="381"/>
        <end position="393"/>
    </location>
</feature>
<feature type="non-terminal residue" evidence="11">
    <location>
        <position position="1"/>
    </location>
</feature>
<dbReference type="InterPro" id="IPR036719">
    <property type="entry name" value="Neuro-gated_channel_TM_sf"/>
</dbReference>
<dbReference type="SUPFAM" id="SSF90112">
    <property type="entry name" value="Neurotransmitter-gated ion-channel transmembrane pore"/>
    <property type="match status" value="1"/>
</dbReference>
<dbReference type="Gene3D" id="3.10.100.10">
    <property type="entry name" value="Mannose-Binding Protein A, subunit A"/>
    <property type="match status" value="1"/>
</dbReference>
<dbReference type="CDD" id="cd00112">
    <property type="entry name" value="LDLa"/>
    <property type="match status" value="1"/>
</dbReference>
<comment type="caution">
    <text evidence="7">Lacks conserved residue(s) required for the propagation of feature annotation.</text>
</comment>
<dbReference type="InterPro" id="IPR036734">
    <property type="entry name" value="Neur_chan_lig-bd_sf"/>
</dbReference>
<dbReference type="PROSITE" id="PS00236">
    <property type="entry name" value="NEUROTR_ION_CHANNEL"/>
    <property type="match status" value="1"/>
</dbReference>
<name>A0AAN9AEC2_HALRR</name>